<dbReference type="RefSeq" id="WP_096463697.1">
    <property type="nucleotide sequence ID" value="NZ_AP017312.1"/>
</dbReference>
<proteinExistence type="predicted"/>
<dbReference type="EMBL" id="AP017312">
    <property type="protein sequence ID" value="BAU26670.1"/>
    <property type="molecule type" value="Genomic_DNA"/>
</dbReference>
<dbReference type="CDD" id="cd10966">
    <property type="entry name" value="CE4_yadE_5s"/>
    <property type="match status" value="1"/>
</dbReference>
<dbReference type="EC" id="3.5.1.-" evidence="2"/>
<dbReference type="Pfam" id="PF01522">
    <property type="entry name" value="Polysacc_deac_1"/>
    <property type="match status" value="1"/>
</dbReference>
<reference evidence="2 3" key="1">
    <citation type="submission" date="2015-12" db="EMBL/GenBank/DDBJ databases">
        <title>Genome sequence of Aneurinibacillus soli.</title>
        <authorList>
            <person name="Lee J.S."/>
            <person name="Lee K.C."/>
            <person name="Kim K.K."/>
            <person name="Lee B.W."/>
        </authorList>
    </citation>
    <scope>NUCLEOTIDE SEQUENCE [LARGE SCALE GENOMIC DNA]</scope>
    <source>
        <strain evidence="2 3">CB4</strain>
    </source>
</reference>
<dbReference type="GO" id="GO:0005975">
    <property type="term" value="P:carbohydrate metabolic process"/>
    <property type="evidence" value="ECO:0007669"/>
    <property type="project" value="InterPro"/>
</dbReference>
<organism evidence="2 3">
    <name type="scientific">Aneurinibacillus soli</name>
    <dbReference type="NCBI Taxonomy" id="1500254"/>
    <lineage>
        <taxon>Bacteria</taxon>
        <taxon>Bacillati</taxon>
        <taxon>Bacillota</taxon>
        <taxon>Bacilli</taxon>
        <taxon>Bacillales</taxon>
        <taxon>Paenibacillaceae</taxon>
        <taxon>Aneurinibacillus group</taxon>
        <taxon>Aneurinibacillus</taxon>
    </lineage>
</organism>
<dbReference type="InterPro" id="IPR051398">
    <property type="entry name" value="Polysacch_Deacetylase"/>
</dbReference>
<keyword evidence="1" id="KW-0732">Signal</keyword>
<keyword evidence="3" id="KW-1185">Reference proteome</keyword>
<name>A0A0U5BET6_9BACL</name>
<evidence type="ECO:0000313" key="2">
    <source>
        <dbReference type="EMBL" id="BAU26670.1"/>
    </source>
</evidence>
<dbReference type="InterPro" id="IPR002509">
    <property type="entry name" value="NODB_dom"/>
</dbReference>
<dbReference type="KEGG" id="asoc:CB4_00812"/>
<dbReference type="PROSITE" id="PS51257">
    <property type="entry name" value="PROKAR_LIPOPROTEIN"/>
    <property type="match status" value="1"/>
</dbReference>
<dbReference type="GO" id="GO:0016810">
    <property type="term" value="F:hydrolase activity, acting on carbon-nitrogen (but not peptide) bonds"/>
    <property type="evidence" value="ECO:0007669"/>
    <property type="project" value="InterPro"/>
</dbReference>
<dbReference type="Proteomes" id="UP000217696">
    <property type="component" value="Chromosome"/>
</dbReference>
<gene>
    <name evidence="2" type="primary">icaB_1</name>
    <name evidence="2" type="ORF">CB4_00812</name>
</gene>
<accession>A0A0U5BET6</accession>
<evidence type="ECO:0000313" key="3">
    <source>
        <dbReference type="Proteomes" id="UP000217696"/>
    </source>
</evidence>
<protein>
    <submittedName>
        <fullName evidence="2">Poly-beta-1,6-N-acetyl-D-glucosamine N-deacetylase</fullName>
        <ecNumber evidence="2">3.5.1.-</ecNumber>
    </submittedName>
</protein>
<sequence>MKKMGLVLSVLLIVYMLSACSTFDKDVAGTQENSGAQKKHKHQHENPFIPSHTYEKGDIDASVPGVPVLMYHHILKASENKKFRKNPAVITPEAFAVQMKILHDNGYKTIQLDTLEQYVDKKIKLPAKTVVLTFDDGYLTNFMYAYPILKRYQYKATMFVITGSMQQDPEKFNPDMLNRVSWSELPKYSDVFTYEPHAHHFHRVLGKESFMLAQPRVAVKNDIHTVSELLHAHHFGNRYFAYPYGQYNQNTIKILKQEGIHMAFTTRKGRVYPGSPKFELNRIGVFPYTSLKEFKKSIGLNAL</sequence>
<dbReference type="AlphaFoldDB" id="A0A0U5BET6"/>
<dbReference type="SUPFAM" id="SSF88713">
    <property type="entry name" value="Glycoside hydrolase/deacetylase"/>
    <property type="match status" value="1"/>
</dbReference>
<dbReference type="OrthoDB" id="9778320at2"/>
<dbReference type="PANTHER" id="PTHR34216">
    <property type="match status" value="1"/>
</dbReference>
<dbReference type="InterPro" id="IPR011330">
    <property type="entry name" value="Glyco_hydro/deAcase_b/a-brl"/>
</dbReference>
<dbReference type="Gene3D" id="3.20.20.370">
    <property type="entry name" value="Glycoside hydrolase/deacetylase"/>
    <property type="match status" value="1"/>
</dbReference>
<keyword evidence="2" id="KW-0378">Hydrolase</keyword>
<dbReference type="PROSITE" id="PS51677">
    <property type="entry name" value="NODB"/>
    <property type="match status" value="1"/>
</dbReference>
<dbReference type="PANTHER" id="PTHR34216:SF13">
    <property type="entry name" value="XYLANASE_CHITIN DEACETYLASE"/>
    <property type="match status" value="1"/>
</dbReference>
<evidence type="ECO:0000256" key="1">
    <source>
        <dbReference type="ARBA" id="ARBA00022729"/>
    </source>
</evidence>